<dbReference type="AlphaFoldDB" id="A0A0B7IRZ5"/>
<dbReference type="STRING" id="1848903.CCAND38_150017"/>
<sequence>MEDYKEIIKEMLLRDFSPLSFGEGRGEELSLTTFEILQMVQGIIPSTPINEHDVFEALKECGFEYKLVSFQHITDDQELIYYGYRWVLWKKK</sequence>
<name>A0A0B7IRZ5_9FLAO</name>
<accession>A0A0B7IRZ5</accession>
<organism evidence="1 2">
    <name type="scientific">Capnocytophaga canis</name>
    <dbReference type="NCBI Taxonomy" id="1848903"/>
    <lineage>
        <taxon>Bacteria</taxon>
        <taxon>Pseudomonadati</taxon>
        <taxon>Bacteroidota</taxon>
        <taxon>Flavobacteriia</taxon>
        <taxon>Flavobacteriales</taxon>
        <taxon>Flavobacteriaceae</taxon>
        <taxon>Capnocytophaga</taxon>
    </lineage>
</organism>
<reference evidence="1 2" key="1">
    <citation type="submission" date="2015-01" db="EMBL/GenBank/DDBJ databases">
        <authorList>
            <person name="Xiang T."/>
            <person name="Song Y."/>
            <person name="Huang L."/>
            <person name="Wang B."/>
            <person name="Wu P."/>
        </authorList>
    </citation>
    <scope>NUCLEOTIDE SEQUENCE [LARGE SCALE GENOMIC DNA]</scope>
    <source>
        <strain evidence="1 2">CcD93</strain>
    </source>
</reference>
<dbReference type="EMBL" id="CDOL01000230">
    <property type="protein sequence ID" value="CEN53399.1"/>
    <property type="molecule type" value="Genomic_DNA"/>
</dbReference>
<evidence type="ECO:0000313" key="1">
    <source>
        <dbReference type="EMBL" id="CEN53399.1"/>
    </source>
</evidence>
<protein>
    <submittedName>
        <fullName evidence="1">Uncharacterized protein</fullName>
    </submittedName>
</protein>
<dbReference type="Proteomes" id="UP000038200">
    <property type="component" value="Unassembled WGS sequence"/>
</dbReference>
<evidence type="ECO:0000313" key="2">
    <source>
        <dbReference type="Proteomes" id="UP000038200"/>
    </source>
</evidence>
<gene>
    <name evidence="1" type="ORF">CCAND93_410021</name>
</gene>
<proteinExistence type="predicted"/>